<evidence type="ECO:0000259" key="2">
    <source>
        <dbReference type="Pfam" id="PF01464"/>
    </source>
</evidence>
<dbReference type="EMBL" id="QGTZ01000002">
    <property type="protein sequence ID" value="PWW44089.1"/>
    <property type="molecule type" value="Genomic_DNA"/>
</dbReference>
<protein>
    <submittedName>
        <fullName evidence="3">Transglycosylase-like protein with SLT domain</fullName>
    </submittedName>
</protein>
<evidence type="ECO:0000313" key="5">
    <source>
        <dbReference type="Proteomes" id="UP000247078"/>
    </source>
</evidence>
<feature type="transmembrane region" description="Helical" evidence="1">
    <location>
        <begin position="7"/>
        <end position="30"/>
    </location>
</feature>
<evidence type="ECO:0000313" key="4">
    <source>
        <dbReference type="EMBL" id="RAI91316.1"/>
    </source>
</evidence>
<comment type="caution">
    <text evidence="3">The sequence shown here is derived from an EMBL/GenBank/DDBJ whole genome shotgun (WGS) entry which is preliminary data.</text>
</comment>
<dbReference type="InterPro" id="IPR008258">
    <property type="entry name" value="Transglycosylase_SLT_dom_1"/>
</dbReference>
<dbReference type="RefSeq" id="WP_109998507.1">
    <property type="nucleotide sequence ID" value="NZ_QGTZ01000002.1"/>
</dbReference>
<dbReference type="PANTHER" id="PTHR37423:SF2">
    <property type="entry name" value="MEMBRANE-BOUND LYTIC MUREIN TRANSGLYCOSYLASE C"/>
    <property type="match status" value="1"/>
</dbReference>
<gene>
    <name evidence="4" type="ORF">DET54_112182</name>
    <name evidence="3" type="ORF">DET56_102321</name>
</gene>
<name>A0A855YEW4_9BACL</name>
<dbReference type="Proteomes" id="UP000247078">
    <property type="component" value="Unassembled WGS sequence"/>
</dbReference>
<dbReference type="Pfam" id="PF01464">
    <property type="entry name" value="SLT"/>
    <property type="match status" value="1"/>
</dbReference>
<keyword evidence="1" id="KW-1133">Transmembrane helix</keyword>
<keyword evidence="6" id="KW-1185">Reference proteome</keyword>
<dbReference type="SUPFAM" id="SSF53955">
    <property type="entry name" value="Lysozyme-like"/>
    <property type="match status" value="1"/>
</dbReference>
<proteinExistence type="predicted"/>
<evidence type="ECO:0000313" key="3">
    <source>
        <dbReference type="EMBL" id="PWW44089.1"/>
    </source>
</evidence>
<dbReference type="AlphaFoldDB" id="A0A855YEW4"/>
<dbReference type="Gene3D" id="1.10.530.10">
    <property type="match status" value="1"/>
</dbReference>
<keyword evidence="1" id="KW-0472">Membrane</keyword>
<keyword evidence="1" id="KW-0812">Transmembrane</keyword>
<accession>A0A855YEW4</accession>
<dbReference type="OrthoDB" id="9815002at2"/>
<dbReference type="EMBL" id="QLLI01000012">
    <property type="protein sequence ID" value="RAI91316.1"/>
    <property type="molecule type" value="Genomic_DNA"/>
</dbReference>
<dbReference type="InterPro" id="IPR023346">
    <property type="entry name" value="Lysozyme-like_dom_sf"/>
</dbReference>
<evidence type="ECO:0000256" key="1">
    <source>
        <dbReference type="SAM" id="Phobius"/>
    </source>
</evidence>
<organism evidence="3 5">
    <name type="scientific">Paenibacillus pabuli</name>
    <dbReference type="NCBI Taxonomy" id="1472"/>
    <lineage>
        <taxon>Bacteria</taxon>
        <taxon>Bacillati</taxon>
        <taxon>Bacillota</taxon>
        <taxon>Bacilli</taxon>
        <taxon>Bacillales</taxon>
        <taxon>Paenibacillaceae</taxon>
        <taxon>Paenibacillus</taxon>
    </lineage>
</organism>
<sequence>MVTFEKIGIIITALLASITIFGGLIVPSSFNPIGEQNTKQTLKQVKSDPEATSHKEMVDMLELYIESNQEKIVSQSKLLKYVKWVDHYNEGSDMDSVWILAMMWQESRLIEDSTSSHGAIGLLQILPSTAKAFGVSGSDLYKPEINIKTSIEYMEYLLEKYDGNLRTATIAYNQGEGNVDKGKARPWYYNQVKKHHNNMIQMLKKINRER</sequence>
<dbReference type="PANTHER" id="PTHR37423">
    <property type="entry name" value="SOLUBLE LYTIC MUREIN TRANSGLYCOSYLASE-RELATED"/>
    <property type="match status" value="1"/>
</dbReference>
<evidence type="ECO:0000313" key="6">
    <source>
        <dbReference type="Proteomes" id="UP000248827"/>
    </source>
</evidence>
<dbReference type="Proteomes" id="UP000248827">
    <property type="component" value="Unassembled WGS sequence"/>
</dbReference>
<feature type="domain" description="Transglycosylase SLT" evidence="2">
    <location>
        <begin position="92"/>
        <end position="184"/>
    </location>
</feature>
<reference evidence="3 5" key="1">
    <citation type="submission" date="2018-05" db="EMBL/GenBank/DDBJ databases">
        <title>Freshwater and sediment microbial communities from various areas in North America, analyzing microbe dynamics in response to fracking.</title>
        <authorList>
            <person name="Lamendella R."/>
        </authorList>
    </citation>
    <scope>NUCLEOTIDE SEQUENCE [LARGE SCALE GENOMIC DNA]</scope>
    <source>
        <strain evidence="3 5">DB-3</strain>
        <strain evidence="4 6">NG-13</strain>
    </source>
</reference>